<reference evidence="3 6" key="1">
    <citation type="submission" date="2015-09" db="EMBL/GenBank/DDBJ databases">
        <title>Draft genome sequence of Acidiplasma aeolicum DSM 18409.</title>
        <authorList>
            <person name="Hemp J."/>
        </authorList>
    </citation>
    <scope>NUCLEOTIDE SEQUENCE [LARGE SCALE GENOMIC DNA]</scope>
    <source>
        <strain evidence="3 6">V</strain>
    </source>
</reference>
<evidence type="ECO:0000313" key="3">
    <source>
        <dbReference type="EMBL" id="KPV46618.1"/>
    </source>
</evidence>
<accession>A0A0P9F4G9</accession>
<reference evidence="4 5" key="2">
    <citation type="submission" date="2015-09" db="EMBL/GenBank/DDBJ databases">
        <title>Heavy metals and arsenic resistance mechanisms in polyextremophilic archaea of the family Ferroplasmaceae.</title>
        <authorList>
            <person name="Bulaev A.G."/>
            <person name="Kanygina A.V."/>
        </authorList>
    </citation>
    <scope>NUCLEOTIDE SEQUENCE [LARGE SCALE GENOMIC DNA]</scope>
    <source>
        <strain evidence="4 5">VT</strain>
    </source>
</reference>
<evidence type="ECO:0000259" key="2">
    <source>
        <dbReference type="Pfam" id="PF13635"/>
    </source>
</evidence>
<dbReference type="Proteomes" id="UP000050515">
    <property type="component" value="Unassembled WGS sequence"/>
</dbReference>
<feature type="domain" description="AAA" evidence="1">
    <location>
        <begin position="34"/>
        <end position="166"/>
    </location>
</feature>
<dbReference type="SUPFAM" id="SSF52540">
    <property type="entry name" value="P-loop containing nucleoside triphosphate hydrolases"/>
    <property type="match status" value="1"/>
</dbReference>
<dbReference type="InterPro" id="IPR027417">
    <property type="entry name" value="P-loop_NTPase"/>
</dbReference>
<evidence type="ECO:0000259" key="1">
    <source>
        <dbReference type="Pfam" id="PF13173"/>
    </source>
</evidence>
<dbReference type="EMBL" id="LJCQ01000208">
    <property type="protein sequence ID" value="KPV46618.1"/>
    <property type="molecule type" value="Genomic_DNA"/>
</dbReference>
<dbReference type="AlphaFoldDB" id="A0A0P9F4G9"/>
<sequence>MVTIDDFKYVLALWKEYKIPNMIERDMHIDLETDKIIAIAGSRRTGKTYIMFQCMTELLKKGIKNDNIIYVNFENERLVGIVASDLDNLLIAHKELFNPDGTIYLFLDEIQVVENWDKWVRKIYDMGKYRIIVTGSSSELLSSEIATSLAGRNLTYIVYPFSFKEYVAAKGLKINKLYKYSIEKGTVLKLVDDFLEYGSFPEIAMTDKPSRKLELLSSYFDAIFFRDIVRRYNIREVGDLNIFLRILSSSYASYFSSVKALNYFRSTGRRISRITLLNFLYYSKSVFLVNILEKYEKSVQKRMATQSKIYITDIGISRLFSDIDRGRALENAVFMELLKNASPAMSINYLKLKSGKEVDFILTGKNIELIQVSYSVSDPGTRSRETSALVEAAMNLGLNTGKIITYDYEGEESINGILIKYIPFWLWALFNF</sequence>
<dbReference type="InterPro" id="IPR041682">
    <property type="entry name" value="AAA_14"/>
</dbReference>
<dbReference type="PATRIC" id="fig|507754.4.peg.1838"/>
<evidence type="ECO:0000313" key="5">
    <source>
        <dbReference type="Proteomes" id="UP000050320"/>
    </source>
</evidence>
<dbReference type="PANTHER" id="PTHR33295:SF8">
    <property type="entry name" value="AAA+ ATPASE DOMAIN-CONTAINING PROTEIN"/>
    <property type="match status" value="1"/>
</dbReference>
<evidence type="ECO:0000313" key="4">
    <source>
        <dbReference type="EMBL" id="KQB34684.1"/>
    </source>
</evidence>
<dbReference type="EMBL" id="LKBG01000225">
    <property type="protein sequence ID" value="KQB34684.1"/>
    <property type="molecule type" value="Genomic_DNA"/>
</dbReference>
<proteinExistence type="predicted"/>
<organism evidence="3 6">
    <name type="scientific">Acidiplasma aeolicum</name>
    <dbReference type="NCBI Taxonomy" id="507754"/>
    <lineage>
        <taxon>Archaea</taxon>
        <taxon>Methanobacteriati</taxon>
        <taxon>Thermoplasmatota</taxon>
        <taxon>Thermoplasmata</taxon>
        <taxon>Thermoplasmatales</taxon>
        <taxon>Ferroplasmaceae</taxon>
        <taxon>Acidiplasma</taxon>
    </lineage>
</organism>
<dbReference type="Pfam" id="PF13635">
    <property type="entry name" value="DUF4143"/>
    <property type="match status" value="1"/>
</dbReference>
<dbReference type="Pfam" id="PF13173">
    <property type="entry name" value="AAA_14"/>
    <property type="match status" value="1"/>
</dbReference>
<comment type="caution">
    <text evidence="3">The sequence shown here is derived from an EMBL/GenBank/DDBJ whole genome shotgun (WGS) entry which is preliminary data.</text>
</comment>
<evidence type="ECO:0000313" key="6">
    <source>
        <dbReference type="Proteomes" id="UP000050515"/>
    </source>
</evidence>
<evidence type="ECO:0008006" key="7">
    <source>
        <dbReference type="Google" id="ProtNLM"/>
    </source>
</evidence>
<keyword evidence="5" id="KW-1185">Reference proteome</keyword>
<feature type="domain" description="DUF4143" evidence="2">
    <location>
        <begin position="226"/>
        <end position="374"/>
    </location>
</feature>
<dbReference type="RefSeq" id="WP_054964176.1">
    <property type="nucleotide sequence ID" value="NZ_LJCQ01000208.1"/>
</dbReference>
<dbReference type="InterPro" id="IPR025420">
    <property type="entry name" value="DUF4143"/>
</dbReference>
<dbReference type="Gene3D" id="3.40.50.300">
    <property type="entry name" value="P-loop containing nucleotide triphosphate hydrolases"/>
    <property type="match status" value="1"/>
</dbReference>
<name>A0A0P9F4G9_9ARCH</name>
<dbReference type="PANTHER" id="PTHR33295">
    <property type="entry name" value="ATPASE"/>
    <property type="match status" value="1"/>
</dbReference>
<gene>
    <name evidence="4" type="ORF">AOG54_04010</name>
    <name evidence="3" type="ORF">SE19_04750</name>
</gene>
<protein>
    <recommendedName>
        <fullName evidence="7">ATPase</fullName>
    </recommendedName>
</protein>
<dbReference type="Proteomes" id="UP000050320">
    <property type="component" value="Unassembled WGS sequence"/>
</dbReference>
<dbReference type="OrthoDB" id="134886at2157"/>